<gene>
    <name evidence="3" type="ORF">E1832_08000</name>
</gene>
<dbReference type="Gene3D" id="2.40.160.10">
    <property type="entry name" value="Porin"/>
    <property type="match status" value="1"/>
</dbReference>
<dbReference type="EMBL" id="SMUV01000060">
    <property type="protein sequence ID" value="TDK49814.1"/>
    <property type="molecule type" value="Genomic_DNA"/>
</dbReference>
<comment type="caution">
    <text evidence="3">The sequence shown here is derived from an EMBL/GenBank/DDBJ whole genome shotgun (WGS) entry which is preliminary data.</text>
</comment>
<keyword evidence="1" id="KW-0732">Signal</keyword>
<feature type="chain" id="PRO_5020238782" evidence="1">
    <location>
        <begin position="25"/>
        <end position="369"/>
    </location>
</feature>
<evidence type="ECO:0000256" key="1">
    <source>
        <dbReference type="SAM" id="SignalP"/>
    </source>
</evidence>
<reference evidence="3 4" key="1">
    <citation type="submission" date="2019-03" db="EMBL/GenBank/DDBJ databases">
        <title>Ruegeria lutea sp. nov., a novel strain, isolated from marine sediment, the Masan Bay, South Korea.</title>
        <authorList>
            <person name="Kim J."/>
            <person name="Kim D.-Y."/>
            <person name="Lee S.-S."/>
        </authorList>
    </citation>
    <scope>NUCLEOTIDE SEQUENCE [LARGE SCALE GENOMIC DNA]</scope>
    <source>
        <strain evidence="3 4">318-1</strain>
    </source>
</reference>
<dbReference type="InterPro" id="IPR023614">
    <property type="entry name" value="Porin_dom_sf"/>
</dbReference>
<accession>A0A4R5VCL2</accession>
<proteinExistence type="predicted"/>
<dbReference type="Pfam" id="PF13609">
    <property type="entry name" value="Porin_4"/>
    <property type="match status" value="1"/>
</dbReference>
<dbReference type="AlphaFoldDB" id="A0A4R5VCL2"/>
<sequence>MTEILRATAAAALMAAGAVGPALAGPTYENASGGSFTFYGQFNPSYLSVDDGVNSHNEIVDNVNSNSRVGFYLRQPVGASKFQFRFETGFGFKSSSAVGQTSTPKNVNWDRTDLRHVDFSLSGAYGTISAGQGSMASDGIGTSDLSGTTVVMGESIVYAGGGYQLTTSAGALSGIKLSDAFASFDGGRKGRIRYDSPDWNGFVLSTSYGTEVLKAGVDDDYYDVTLRYGKDFGDLKLESALGVAWTDKATGTDTRDTVASVALEHTSGLNGVLSYGARDTSGDYYYAKLGYKMNVLSIGATAVSADYYSGDDLVSAGSDSESWGVGVVQKIDAYNVEAYASYRDLSFSDTSGTTYNDASAVLFGARWKF</sequence>
<keyword evidence="4" id="KW-1185">Reference proteome</keyword>
<evidence type="ECO:0000259" key="2">
    <source>
        <dbReference type="Pfam" id="PF13609"/>
    </source>
</evidence>
<dbReference type="Proteomes" id="UP000295301">
    <property type="component" value="Unassembled WGS sequence"/>
</dbReference>
<evidence type="ECO:0000313" key="4">
    <source>
        <dbReference type="Proteomes" id="UP000295301"/>
    </source>
</evidence>
<evidence type="ECO:0000313" key="3">
    <source>
        <dbReference type="EMBL" id="TDK49814.1"/>
    </source>
</evidence>
<feature type="domain" description="Porin" evidence="2">
    <location>
        <begin position="9"/>
        <end position="349"/>
    </location>
</feature>
<dbReference type="GO" id="GO:0016020">
    <property type="term" value="C:membrane"/>
    <property type="evidence" value="ECO:0007669"/>
    <property type="project" value="InterPro"/>
</dbReference>
<dbReference type="GO" id="GO:0015288">
    <property type="term" value="F:porin activity"/>
    <property type="evidence" value="ECO:0007669"/>
    <property type="project" value="InterPro"/>
</dbReference>
<dbReference type="SUPFAM" id="SSF56935">
    <property type="entry name" value="Porins"/>
    <property type="match status" value="1"/>
</dbReference>
<dbReference type="RefSeq" id="WP_133359218.1">
    <property type="nucleotide sequence ID" value="NZ_SMUV01000060.1"/>
</dbReference>
<name>A0A4R5VCL2_9RHOB</name>
<organism evidence="3 4">
    <name type="scientific">Antarcticimicrobium luteum</name>
    <dbReference type="NCBI Taxonomy" id="2547397"/>
    <lineage>
        <taxon>Bacteria</taxon>
        <taxon>Pseudomonadati</taxon>
        <taxon>Pseudomonadota</taxon>
        <taxon>Alphaproteobacteria</taxon>
        <taxon>Rhodobacterales</taxon>
        <taxon>Paracoccaceae</taxon>
        <taxon>Antarcticimicrobium</taxon>
    </lineage>
</organism>
<dbReference type="InterPro" id="IPR033900">
    <property type="entry name" value="Gram_neg_porin_domain"/>
</dbReference>
<feature type="signal peptide" evidence="1">
    <location>
        <begin position="1"/>
        <end position="24"/>
    </location>
</feature>
<protein>
    <submittedName>
        <fullName evidence="3">Porin</fullName>
    </submittedName>
</protein>
<dbReference type="OrthoDB" id="974738at2"/>